<evidence type="ECO:0000313" key="11">
    <source>
        <dbReference type="Proteomes" id="UP000014760"/>
    </source>
</evidence>
<evidence type="ECO:0000313" key="10">
    <source>
        <dbReference type="EnsemblMetazoa" id="CapteP215578"/>
    </source>
</evidence>
<reference evidence="10" key="3">
    <citation type="submission" date="2015-06" db="UniProtKB">
        <authorList>
            <consortium name="EnsemblMetazoa"/>
        </authorList>
    </citation>
    <scope>IDENTIFICATION</scope>
</reference>
<feature type="domain" description="EGF-like calcium-binding" evidence="7">
    <location>
        <begin position="50"/>
        <end position="94"/>
    </location>
</feature>
<keyword evidence="2" id="KW-0964">Secreted</keyword>
<evidence type="ECO:0000259" key="8">
    <source>
        <dbReference type="SMART" id="SM00181"/>
    </source>
</evidence>
<evidence type="ECO:0000313" key="9">
    <source>
        <dbReference type="EMBL" id="ELU08130.1"/>
    </source>
</evidence>
<dbReference type="SUPFAM" id="SSF57196">
    <property type="entry name" value="EGF/Laminin"/>
    <property type="match status" value="2"/>
</dbReference>
<feature type="domain" description="EGF-like" evidence="8">
    <location>
        <begin position="98"/>
        <end position="141"/>
    </location>
</feature>
<dbReference type="HOGENOM" id="CLU_1808040_0_0_1"/>
<feature type="domain" description="EGF-like calcium-binding" evidence="7">
    <location>
        <begin position="7"/>
        <end position="49"/>
    </location>
</feature>
<evidence type="ECO:0008006" key="12">
    <source>
        <dbReference type="Google" id="ProtNLM"/>
    </source>
</evidence>
<evidence type="ECO:0000256" key="2">
    <source>
        <dbReference type="ARBA" id="ARBA00022525"/>
    </source>
</evidence>
<evidence type="ECO:0000256" key="3">
    <source>
        <dbReference type="ARBA" id="ARBA00022536"/>
    </source>
</evidence>
<dbReference type="InterPro" id="IPR052080">
    <property type="entry name" value="vWF_C/EGF_Fibrillin"/>
</dbReference>
<organism evidence="9">
    <name type="scientific">Capitella teleta</name>
    <name type="common">Polychaete worm</name>
    <dbReference type="NCBI Taxonomy" id="283909"/>
    <lineage>
        <taxon>Eukaryota</taxon>
        <taxon>Metazoa</taxon>
        <taxon>Spiralia</taxon>
        <taxon>Lophotrochozoa</taxon>
        <taxon>Annelida</taxon>
        <taxon>Polychaeta</taxon>
        <taxon>Sedentaria</taxon>
        <taxon>Scolecida</taxon>
        <taxon>Capitellidae</taxon>
        <taxon>Capitella</taxon>
    </lineage>
</organism>
<gene>
    <name evidence="9" type="ORF">CAPTEDRAFT_215578</name>
</gene>
<evidence type="ECO:0000256" key="5">
    <source>
        <dbReference type="ARBA" id="ARBA00023157"/>
    </source>
</evidence>
<proteinExistence type="predicted"/>
<keyword evidence="3" id="KW-0245">EGF-like domain</keyword>
<keyword evidence="4" id="KW-0732">Signal</keyword>
<keyword evidence="6" id="KW-0325">Glycoprotein</keyword>
<dbReference type="EMBL" id="KB299311">
    <property type="protein sequence ID" value="ELU08130.1"/>
    <property type="molecule type" value="Genomic_DNA"/>
</dbReference>
<dbReference type="PANTHER" id="PTHR47333:SF4">
    <property type="entry name" value="EGF-LIKE DOMAIN-CONTAINING PROTEIN"/>
    <property type="match status" value="1"/>
</dbReference>
<dbReference type="OMA" id="EHICATN"/>
<keyword evidence="5" id="KW-1015">Disulfide bond</keyword>
<dbReference type="InterPro" id="IPR000742">
    <property type="entry name" value="EGF"/>
</dbReference>
<dbReference type="OrthoDB" id="10045365at2759"/>
<feature type="domain" description="EGF-like" evidence="8">
    <location>
        <begin position="53"/>
        <end position="94"/>
    </location>
</feature>
<dbReference type="SMART" id="SM00179">
    <property type="entry name" value="EGF_CA"/>
    <property type="match status" value="3"/>
</dbReference>
<evidence type="ECO:0000256" key="4">
    <source>
        <dbReference type="ARBA" id="ARBA00022729"/>
    </source>
</evidence>
<accession>R7UPM9</accession>
<sequence>MHIEFLDINECEDNTHHEDCNSCVNTKGSYTCRCRYGYELDPITKQRCIDIDECKGTKGTHYHRDCHKCINTIGSYTCKCDEYYELDTNEPKCIDVNECNGERGVDFNEDCHHCQNTSPGYRCRCNAGYDEDNTHTEGNCIDIYTYTELVYKMMVLSPSLVKMSQAYDII</sequence>
<dbReference type="PANTHER" id="PTHR47333">
    <property type="entry name" value="VON WILLEBRAND FACTOR C AND EGF DOMAIN-CONTAINING PROTEIN"/>
    <property type="match status" value="1"/>
</dbReference>
<evidence type="ECO:0000259" key="7">
    <source>
        <dbReference type="SMART" id="SM00179"/>
    </source>
</evidence>
<dbReference type="EnsemblMetazoa" id="CapteT215578">
    <property type="protein sequence ID" value="CapteP215578"/>
    <property type="gene ID" value="CapteG215578"/>
</dbReference>
<dbReference type="STRING" id="283909.R7UPM9"/>
<feature type="domain" description="EGF-like" evidence="8">
    <location>
        <begin position="10"/>
        <end position="49"/>
    </location>
</feature>
<protein>
    <recommendedName>
        <fullName evidence="12">EGF-like domain-containing protein</fullName>
    </recommendedName>
</protein>
<reference evidence="9 11" key="2">
    <citation type="journal article" date="2013" name="Nature">
        <title>Insights into bilaterian evolution from three spiralian genomes.</title>
        <authorList>
            <person name="Simakov O."/>
            <person name="Marletaz F."/>
            <person name="Cho S.J."/>
            <person name="Edsinger-Gonzales E."/>
            <person name="Havlak P."/>
            <person name="Hellsten U."/>
            <person name="Kuo D.H."/>
            <person name="Larsson T."/>
            <person name="Lv J."/>
            <person name="Arendt D."/>
            <person name="Savage R."/>
            <person name="Osoegawa K."/>
            <person name="de Jong P."/>
            <person name="Grimwood J."/>
            <person name="Chapman J.A."/>
            <person name="Shapiro H."/>
            <person name="Aerts A."/>
            <person name="Otillar R.P."/>
            <person name="Terry A.Y."/>
            <person name="Boore J.L."/>
            <person name="Grigoriev I.V."/>
            <person name="Lindberg D.R."/>
            <person name="Seaver E.C."/>
            <person name="Weisblat D.A."/>
            <person name="Putnam N.H."/>
            <person name="Rokhsar D.S."/>
        </authorList>
    </citation>
    <scope>NUCLEOTIDE SEQUENCE</scope>
    <source>
        <strain evidence="9 11">I ESC-2004</strain>
    </source>
</reference>
<dbReference type="InterPro" id="IPR049883">
    <property type="entry name" value="NOTCH1_EGF-like"/>
</dbReference>
<feature type="domain" description="EGF-like calcium-binding" evidence="7">
    <location>
        <begin position="95"/>
        <end position="141"/>
    </location>
</feature>
<dbReference type="Proteomes" id="UP000014760">
    <property type="component" value="Unassembled WGS sequence"/>
</dbReference>
<reference evidence="11" key="1">
    <citation type="submission" date="2012-12" db="EMBL/GenBank/DDBJ databases">
        <authorList>
            <person name="Hellsten U."/>
            <person name="Grimwood J."/>
            <person name="Chapman J.A."/>
            <person name="Shapiro H."/>
            <person name="Aerts A."/>
            <person name="Otillar R.P."/>
            <person name="Terry A.Y."/>
            <person name="Boore J.L."/>
            <person name="Simakov O."/>
            <person name="Marletaz F."/>
            <person name="Cho S.-J."/>
            <person name="Edsinger-Gonzales E."/>
            <person name="Havlak P."/>
            <person name="Kuo D.-H."/>
            <person name="Larsson T."/>
            <person name="Lv J."/>
            <person name="Arendt D."/>
            <person name="Savage R."/>
            <person name="Osoegawa K."/>
            <person name="de Jong P."/>
            <person name="Lindberg D.R."/>
            <person name="Seaver E.C."/>
            <person name="Weisblat D.A."/>
            <person name="Putnam N.H."/>
            <person name="Grigoriev I.V."/>
            <person name="Rokhsar D.S."/>
        </authorList>
    </citation>
    <scope>NUCLEOTIDE SEQUENCE</scope>
    <source>
        <strain evidence="11">I ESC-2004</strain>
    </source>
</reference>
<evidence type="ECO:0000256" key="1">
    <source>
        <dbReference type="ARBA" id="ARBA00004613"/>
    </source>
</evidence>
<dbReference type="AlphaFoldDB" id="R7UPM9"/>
<evidence type="ECO:0000256" key="6">
    <source>
        <dbReference type="ARBA" id="ARBA00023180"/>
    </source>
</evidence>
<dbReference type="GO" id="GO:0005509">
    <property type="term" value="F:calcium ion binding"/>
    <property type="evidence" value="ECO:0007669"/>
    <property type="project" value="InterPro"/>
</dbReference>
<name>R7UPM9_CAPTE</name>
<dbReference type="EMBL" id="AMQN01021900">
    <property type="status" value="NOT_ANNOTATED_CDS"/>
    <property type="molecule type" value="Genomic_DNA"/>
</dbReference>
<dbReference type="Pfam" id="PF07645">
    <property type="entry name" value="EGF_CA"/>
    <property type="match status" value="3"/>
</dbReference>
<dbReference type="InterPro" id="IPR001881">
    <property type="entry name" value="EGF-like_Ca-bd_dom"/>
</dbReference>
<comment type="subcellular location">
    <subcellularLocation>
        <location evidence="1">Secreted</location>
    </subcellularLocation>
</comment>
<keyword evidence="11" id="KW-1185">Reference proteome</keyword>
<dbReference type="GO" id="GO:0005576">
    <property type="term" value="C:extracellular region"/>
    <property type="evidence" value="ECO:0007669"/>
    <property type="project" value="UniProtKB-SubCell"/>
</dbReference>
<dbReference type="Gene3D" id="2.10.25.10">
    <property type="entry name" value="Laminin"/>
    <property type="match status" value="2"/>
</dbReference>
<dbReference type="SMART" id="SM00181">
    <property type="entry name" value="EGF"/>
    <property type="match status" value="3"/>
</dbReference>